<gene>
    <name evidence="11" type="ORF">L9F63_016387</name>
</gene>
<evidence type="ECO:0000256" key="10">
    <source>
        <dbReference type="SAM" id="Phobius"/>
    </source>
</evidence>
<comment type="caution">
    <text evidence="11">The sequence shown here is derived from an EMBL/GenBank/DDBJ whole genome shotgun (WGS) entry which is preliminary data.</text>
</comment>
<organism evidence="11 12">
    <name type="scientific">Diploptera punctata</name>
    <name type="common">Pacific beetle cockroach</name>
    <dbReference type="NCBI Taxonomy" id="6984"/>
    <lineage>
        <taxon>Eukaryota</taxon>
        <taxon>Metazoa</taxon>
        <taxon>Ecdysozoa</taxon>
        <taxon>Arthropoda</taxon>
        <taxon>Hexapoda</taxon>
        <taxon>Insecta</taxon>
        <taxon>Pterygota</taxon>
        <taxon>Neoptera</taxon>
        <taxon>Polyneoptera</taxon>
        <taxon>Dictyoptera</taxon>
        <taxon>Blattodea</taxon>
        <taxon>Blaberoidea</taxon>
        <taxon>Blaberidae</taxon>
        <taxon>Diplopterinae</taxon>
        <taxon>Diploptera</taxon>
    </lineage>
</organism>
<evidence type="ECO:0000256" key="7">
    <source>
        <dbReference type="ARBA" id="ARBA00023136"/>
    </source>
</evidence>
<dbReference type="GO" id="GO:0004984">
    <property type="term" value="F:olfactory receptor activity"/>
    <property type="evidence" value="ECO:0007669"/>
    <property type="project" value="InterPro"/>
</dbReference>
<feature type="non-terminal residue" evidence="11">
    <location>
        <position position="263"/>
    </location>
</feature>
<reference evidence="11" key="1">
    <citation type="journal article" date="2023" name="IScience">
        <title>Live-bearing cockroach genome reveals convergent evolutionary mechanisms linked to viviparity in insects and beyond.</title>
        <authorList>
            <person name="Fouks B."/>
            <person name="Harrison M.C."/>
            <person name="Mikhailova A.A."/>
            <person name="Marchal E."/>
            <person name="English S."/>
            <person name="Carruthers M."/>
            <person name="Jennings E.C."/>
            <person name="Chiamaka E.L."/>
            <person name="Frigard R.A."/>
            <person name="Pippel M."/>
            <person name="Attardo G.M."/>
            <person name="Benoit J.B."/>
            <person name="Bornberg-Bauer E."/>
            <person name="Tobe S.S."/>
        </authorList>
    </citation>
    <scope>NUCLEOTIDE SEQUENCE</scope>
    <source>
        <strain evidence="11">Stay&amp;Tobe</strain>
    </source>
</reference>
<evidence type="ECO:0000256" key="1">
    <source>
        <dbReference type="ARBA" id="ARBA00004651"/>
    </source>
</evidence>
<comment type="subcellular location">
    <subcellularLocation>
        <location evidence="1">Cell membrane</location>
        <topology evidence="1">Multi-pass membrane protein</topology>
    </subcellularLocation>
</comment>
<evidence type="ECO:0000313" key="11">
    <source>
        <dbReference type="EMBL" id="KAJ9590617.1"/>
    </source>
</evidence>
<evidence type="ECO:0000256" key="4">
    <source>
        <dbReference type="ARBA" id="ARBA00022692"/>
    </source>
</evidence>
<dbReference type="Proteomes" id="UP001233999">
    <property type="component" value="Unassembled WGS sequence"/>
</dbReference>
<feature type="transmembrane region" description="Helical" evidence="10">
    <location>
        <begin position="45"/>
        <end position="63"/>
    </location>
</feature>
<dbReference type="AlphaFoldDB" id="A0AAD8A1G2"/>
<evidence type="ECO:0000313" key="12">
    <source>
        <dbReference type="Proteomes" id="UP001233999"/>
    </source>
</evidence>
<dbReference type="GO" id="GO:0007165">
    <property type="term" value="P:signal transduction"/>
    <property type="evidence" value="ECO:0007669"/>
    <property type="project" value="UniProtKB-KW"/>
</dbReference>
<evidence type="ECO:0000256" key="6">
    <source>
        <dbReference type="ARBA" id="ARBA00022989"/>
    </source>
</evidence>
<keyword evidence="5" id="KW-0552">Olfaction</keyword>
<dbReference type="InterPro" id="IPR004117">
    <property type="entry name" value="7tm6_olfct_rcpt"/>
</dbReference>
<keyword evidence="3" id="KW-0716">Sensory transduction</keyword>
<protein>
    <submittedName>
        <fullName evidence="11">Uncharacterized protein</fullName>
    </submittedName>
</protein>
<dbReference type="Pfam" id="PF02949">
    <property type="entry name" value="7tm_6"/>
    <property type="match status" value="1"/>
</dbReference>
<feature type="transmembrane region" description="Helical" evidence="10">
    <location>
        <begin position="75"/>
        <end position="93"/>
    </location>
</feature>
<reference evidence="11" key="2">
    <citation type="submission" date="2023-05" db="EMBL/GenBank/DDBJ databases">
        <authorList>
            <person name="Fouks B."/>
        </authorList>
    </citation>
    <scope>NUCLEOTIDE SEQUENCE</scope>
    <source>
        <strain evidence="11">Stay&amp;Tobe</strain>
        <tissue evidence="11">Testes</tissue>
    </source>
</reference>
<keyword evidence="8" id="KW-0675">Receptor</keyword>
<accession>A0AAD8A1G2</accession>
<proteinExistence type="predicted"/>
<sequence>MTSEKHDIELKAINCMKLCVKLLKISGVWYTGETKSVVRYLYNKFTFFCAYILTFCTYLQLYVSRDNFEEFLEEISITISLTMILLKINIFTFKKEKALYVMKTIPQNFFIHQNSLSTENTEIIRITLEKGRKMIMLYCGLMFCGNSLYTVISPLLTSAPDSHNTTEVFRPLPFKIWLPFDVMASPYYQFTYVFTTYGGLMLGAIVVAADLFFFVTMIYLTGQFTLLSDTLCNIRVNIHKNMSRNHKNEKQYINAAKNTGMYI</sequence>
<name>A0AAD8A1G2_DIPPU</name>
<evidence type="ECO:0000256" key="3">
    <source>
        <dbReference type="ARBA" id="ARBA00022606"/>
    </source>
</evidence>
<keyword evidence="12" id="KW-1185">Reference proteome</keyword>
<dbReference type="EMBL" id="JASPKZ010004202">
    <property type="protein sequence ID" value="KAJ9590617.1"/>
    <property type="molecule type" value="Genomic_DNA"/>
</dbReference>
<feature type="transmembrane region" description="Helical" evidence="10">
    <location>
        <begin position="135"/>
        <end position="156"/>
    </location>
</feature>
<dbReference type="GO" id="GO:0005886">
    <property type="term" value="C:plasma membrane"/>
    <property type="evidence" value="ECO:0007669"/>
    <property type="project" value="UniProtKB-SubCell"/>
</dbReference>
<evidence type="ECO:0000256" key="2">
    <source>
        <dbReference type="ARBA" id="ARBA00022475"/>
    </source>
</evidence>
<evidence type="ECO:0000256" key="8">
    <source>
        <dbReference type="ARBA" id="ARBA00023170"/>
    </source>
</evidence>
<feature type="transmembrane region" description="Helical" evidence="10">
    <location>
        <begin position="197"/>
        <end position="220"/>
    </location>
</feature>
<keyword evidence="2" id="KW-1003">Cell membrane</keyword>
<keyword evidence="4 10" id="KW-0812">Transmembrane</keyword>
<evidence type="ECO:0000256" key="5">
    <source>
        <dbReference type="ARBA" id="ARBA00022725"/>
    </source>
</evidence>
<keyword evidence="6 10" id="KW-1133">Transmembrane helix</keyword>
<dbReference type="GO" id="GO:0005549">
    <property type="term" value="F:odorant binding"/>
    <property type="evidence" value="ECO:0007669"/>
    <property type="project" value="InterPro"/>
</dbReference>
<dbReference type="PANTHER" id="PTHR21137:SF35">
    <property type="entry name" value="ODORANT RECEPTOR 19A-RELATED"/>
    <property type="match status" value="1"/>
</dbReference>
<evidence type="ECO:0000256" key="9">
    <source>
        <dbReference type="ARBA" id="ARBA00023224"/>
    </source>
</evidence>
<keyword evidence="7 10" id="KW-0472">Membrane</keyword>
<dbReference type="PANTHER" id="PTHR21137">
    <property type="entry name" value="ODORANT RECEPTOR"/>
    <property type="match status" value="1"/>
</dbReference>
<keyword evidence="9" id="KW-0807">Transducer</keyword>